<reference evidence="2 3" key="1">
    <citation type="journal article" date="2014" name="BMC Genomics">
        <title>Comparative genomics of the major fungal agents of human and animal Sporotrichosis: Sporothrix schenckii and Sporothrix brasiliensis.</title>
        <authorList>
            <person name="Teixeira M.M."/>
            <person name="de Almeida L.G."/>
            <person name="Kubitschek-Barreira P."/>
            <person name="Alves F.L."/>
            <person name="Kioshima E.S."/>
            <person name="Abadio A.K."/>
            <person name="Fernandes L."/>
            <person name="Derengowski L.S."/>
            <person name="Ferreira K.S."/>
            <person name="Souza R.C."/>
            <person name="Ruiz J.C."/>
            <person name="de Andrade N.C."/>
            <person name="Paes H.C."/>
            <person name="Nicola A.M."/>
            <person name="Albuquerque P."/>
            <person name="Gerber A.L."/>
            <person name="Martins V.P."/>
            <person name="Peconick L.D."/>
            <person name="Neto A.V."/>
            <person name="Chaucanez C.B."/>
            <person name="Silva P.A."/>
            <person name="Cunha O.L."/>
            <person name="de Oliveira F.F."/>
            <person name="dos Santos T.C."/>
            <person name="Barros A.L."/>
            <person name="Soares M.A."/>
            <person name="de Oliveira L.M."/>
            <person name="Marini M.M."/>
            <person name="Villalobos-Duno H."/>
            <person name="Cunha M.M."/>
            <person name="de Hoog S."/>
            <person name="da Silveira J.F."/>
            <person name="Henrissat B."/>
            <person name="Nino-Vega G.A."/>
            <person name="Cisalpino P.S."/>
            <person name="Mora-Montes H.M."/>
            <person name="Almeida S.R."/>
            <person name="Stajich J.E."/>
            <person name="Lopes-Bezerra L.M."/>
            <person name="Vasconcelos A.T."/>
            <person name="Felipe M.S."/>
        </authorList>
    </citation>
    <scope>NUCLEOTIDE SEQUENCE [LARGE SCALE GENOMIC DNA]</scope>
    <source>
        <strain evidence="2 3">5110</strain>
    </source>
</reference>
<evidence type="ECO:0000313" key="2">
    <source>
        <dbReference type="EMBL" id="KIH86404.1"/>
    </source>
</evidence>
<evidence type="ECO:0000313" key="3">
    <source>
        <dbReference type="Proteomes" id="UP000031575"/>
    </source>
</evidence>
<gene>
    <name evidence="2" type="ORF">SPBR_08725</name>
</gene>
<organism evidence="2 3">
    <name type="scientific">Sporothrix brasiliensis 5110</name>
    <dbReference type="NCBI Taxonomy" id="1398154"/>
    <lineage>
        <taxon>Eukaryota</taxon>
        <taxon>Fungi</taxon>
        <taxon>Dikarya</taxon>
        <taxon>Ascomycota</taxon>
        <taxon>Pezizomycotina</taxon>
        <taxon>Sordariomycetes</taxon>
        <taxon>Sordariomycetidae</taxon>
        <taxon>Ophiostomatales</taxon>
        <taxon>Ophiostomataceae</taxon>
        <taxon>Sporothrix</taxon>
    </lineage>
</organism>
<dbReference type="HOGENOM" id="CLU_1511560_0_0_1"/>
<protein>
    <submittedName>
        <fullName evidence="2">Uncharacterized protein</fullName>
    </submittedName>
</protein>
<keyword evidence="3" id="KW-1185">Reference proteome</keyword>
<dbReference type="GeneID" id="63681884"/>
<dbReference type="VEuPathDB" id="FungiDB:SPBR_08725"/>
<feature type="compositionally biased region" description="Polar residues" evidence="1">
    <location>
        <begin position="56"/>
        <end position="79"/>
    </location>
</feature>
<comment type="caution">
    <text evidence="2">The sequence shown here is derived from an EMBL/GenBank/DDBJ whole genome shotgun (WGS) entry which is preliminary data.</text>
</comment>
<evidence type="ECO:0000256" key="1">
    <source>
        <dbReference type="SAM" id="MobiDB-lite"/>
    </source>
</evidence>
<dbReference type="OrthoDB" id="2546325at2759"/>
<dbReference type="Proteomes" id="UP000031575">
    <property type="component" value="Unassembled WGS sequence"/>
</dbReference>
<dbReference type="EMBL" id="AWTV01000011">
    <property type="protein sequence ID" value="KIH86404.1"/>
    <property type="molecule type" value="Genomic_DNA"/>
</dbReference>
<feature type="region of interest" description="Disordered" evidence="1">
    <location>
        <begin position="47"/>
        <end position="80"/>
    </location>
</feature>
<dbReference type="AlphaFoldDB" id="A0A0C2EK02"/>
<sequence length="178" mass="19563">MTAVPIGIMKSLPQLAVKGSQAGVVKDDSRVVVSEFPVDEDSTAFEEKTLSRKDTAATTTTEVASPTSLTRTTTNGSSHPESRVAEVVHYVKGLFSKLGDYEVNMLRQADLETYLQYIADERLIHMPRKGSDWDRVLRTAQFFGLQIWRFGEKVGKFAPESRAAAGSALASCHLLLEV</sequence>
<proteinExistence type="predicted"/>
<dbReference type="RefSeq" id="XP_040614414.1">
    <property type="nucleotide sequence ID" value="XM_040766963.1"/>
</dbReference>
<name>A0A0C2EK02_9PEZI</name>
<accession>A0A0C2EK02</accession>